<organism evidence="1 2">
    <name type="scientific">Rhipicephalus sanguineus</name>
    <name type="common">Brown dog tick</name>
    <name type="synonym">Ixodes sanguineus</name>
    <dbReference type="NCBI Taxonomy" id="34632"/>
    <lineage>
        <taxon>Eukaryota</taxon>
        <taxon>Metazoa</taxon>
        <taxon>Ecdysozoa</taxon>
        <taxon>Arthropoda</taxon>
        <taxon>Chelicerata</taxon>
        <taxon>Arachnida</taxon>
        <taxon>Acari</taxon>
        <taxon>Parasitiformes</taxon>
        <taxon>Ixodida</taxon>
        <taxon>Ixodoidea</taxon>
        <taxon>Ixodidae</taxon>
        <taxon>Rhipicephalinae</taxon>
        <taxon>Rhipicephalus</taxon>
        <taxon>Rhipicephalus</taxon>
    </lineage>
</organism>
<comment type="caution">
    <text evidence="1">The sequence shown here is derived from an EMBL/GenBank/DDBJ whole genome shotgun (WGS) entry which is preliminary data.</text>
</comment>
<gene>
    <name evidence="1" type="ORF">HPB52_004691</name>
</gene>
<accession>A0A9D4QI43</accession>
<name>A0A9D4QI43_RHISA</name>
<evidence type="ECO:0000313" key="2">
    <source>
        <dbReference type="Proteomes" id="UP000821837"/>
    </source>
</evidence>
<reference evidence="1" key="1">
    <citation type="journal article" date="2020" name="Cell">
        <title>Large-Scale Comparative Analyses of Tick Genomes Elucidate Their Genetic Diversity and Vector Capacities.</title>
        <authorList>
            <consortium name="Tick Genome and Microbiome Consortium (TIGMIC)"/>
            <person name="Jia N."/>
            <person name="Wang J."/>
            <person name="Shi W."/>
            <person name="Du L."/>
            <person name="Sun Y."/>
            <person name="Zhan W."/>
            <person name="Jiang J.F."/>
            <person name="Wang Q."/>
            <person name="Zhang B."/>
            <person name="Ji P."/>
            <person name="Bell-Sakyi L."/>
            <person name="Cui X.M."/>
            <person name="Yuan T.T."/>
            <person name="Jiang B.G."/>
            <person name="Yang W.F."/>
            <person name="Lam T.T."/>
            <person name="Chang Q.C."/>
            <person name="Ding S.J."/>
            <person name="Wang X.J."/>
            <person name="Zhu J.G."/>
            <person name="Ruan X.D."/>
            <person name="Zhao L."/>
            <person name="Wei J.T."/>
            <person name="Ye R.Z."/>
            <person name="Que T.C."/>
            <person name="Du C.H."/>
            <person name="Zhou Y.H."/>
            <person name="Cheng J.X."/>
            <person name="Dai P.F."/>
            <person name="Guo W.B."/>
            <person name="Han X.H."/>
            <person name="Huang E.J."/>
            <person name="Li L.F."/>
            <person name="Wei W."/>
            <person name="Gao Y.C."/>
            <person name="Liu J.Z."/>
            <person name="Shao H.Z."/>
            <person name="Wang X."/>
            <person name="Wang C.C."/>
            <person name="Yang T.C."/>
            <person name="Huo Q.B."/>
            <person name="Li W."/>
            <person name="Chen H.Y."/>
            <person name="Chen S.E."/>
            <person name="Zhou L.G."/>
            <person name="Ni X.B."/>
            <person name="Tian J.H."/>
            <person name="Sheng Y."/>
            <person name="Liu T."/>
            <person name="Pan Y.S."/>
            <person name="Xia L.Y."/>
            <person name="Li J."/>
            <person name="Zhao F."/>
            <person name="Cao W.C."/>
        </authorList>
    </citation>
    <scope>NUCLEOTIDE SEQUENCE</scope>
    <source>
        <strain evidence="1">Rsan-2018</strain>
    </source>
</reference>
<dbReference type="Proteomes" id="UP000821837">
    <property type="component" value="Chromosome 1"/>
</dbReference>
<protein>
    <submittedName>
        <fullName evidence="1">Uncharacterized protein</fullName>
    </submittedName>
</protein>
<dbReference type="EMBL" id="JABSTV010001245">
    <property type="protein sequence ID" value="KAH7982420.1"/>
    <property type="molecule type" value="Genomic_DNA"/>
</dbReference>
<dbReference type="AlphaFoldDB" id="A0A9D4QI43"/>
<reference evidence="1" key="2">
    <citation type="submission" date="2021-09" db="EMBL/GenBank/DDBJ databases">
        <authorList>
            <person name="Jia N."/>
            <person name="Wang J."/>
            <person name="Shi W."/>
            <person name="Du L."/>
            <person name="Sun Y."/>
            <person name="Zhan W."/>
            <person name="Jiang J."/>
            <person name="Wang Q."/>
            <person name="Zhang B."/>
            <person name="Ji P."/>
            <person name="Sakyi L.B."/>
            <person name="Cui X."/>
            <person name="Yuan T."/>
            <person name="Jiang B."/>
            <person name="Yang W."/>
            <person name="Lam T.T.-Y."/>
            <person name="Chang Q."/>
            <person name="Ding S."/>
            <person name="Wang X."/>
            <person name="Zhu J."/>
            <person name="Ruan X."/>
            <person name="Zhao L."/>
            <person name="Wei J."/>
            <person name="Que T."/>
            <person name="Du C."/>
            <person name="Cheng J."/>
            <person name="Dai P."/>
            <person name="Han X."/>
            <person name="Huang E."/>
            <person name="Gao Y."/>
            <person name="Liu J."/>
            <person name="Shao H."/>
            <person name="Ye R."/>
            <person name="Li L."/>
            <person name="Wei W."/>
            <person name="Wang X."/>
            <person name="Wang C."/>
            <person name="Huo Q."/>
            <person name="Li W."/>
            <person name="Guo W."/>
            <person name="Chen H."/>
            <person name="Chen S."/>
            <person name="Zhou L."/>
            <person name="Zhou L."/>
            <person name="Ni X."/>
            <person name="Tian J."/>
            <person name="Zhou Y."/>
            <person name="Sheng Y."/>
            <person name="Liu T."/>
            <person name="Pan Y."/>
            <person name="Xia L."/>
            <person name="Li J."/>
            <person name="Zhao F."/>
            <person name="Cao W."/>
        </authorList>
    </citation>
    <scope>NUCLEOTIDE SEQUENCE</scope>
    <source>
        <strain evidence="1">Rsan-2018</strain>
        <tissue evidence="1">Larvae</tissue>
    </source>
</reference>
<evidence type="ECO:0000313" key="1">
    <source>
        <dbReference type="EMBL" id="KAH7982420.1"/>
    </source>
</evidence>
<proteinExistence type="predicted"/>
<sequence>MSTEDTEHLCSIFYQLLFDELHALDNQNFPWLQPMKGLTLLPAVEAIRRSLNAFADEQVRLNCTATLYAWLIPRGVYSPWVLYRLDASIAELDTTAVGLIASRMTQSTCSNAGYGYIDVHTARLFTILRQDKFYSPTRYWPVCLCIWRGLPYLALHTPALTLPRAVDSPALASVIGDATASQALMAPSSSPMDFTRAHIIGRHPRREWRIFLVQQPPSLFIRRHWDEPTPRASRNRPSLRLPACRKCYSWSRQVFQRKDHLDVLSDCYPRSAAAAAAASAPIYDFLAAPIYGPIWGSETKGSASEEH</sequence>
<keyword evidence="2" id="KW-1185">Reference proteome</keyword>